<evidence type="ECO:0000313" key="2">
    <source>
        <dbReference type="Proteomes" id="UP000653730"/>
    </source>
</evidence>
<keyword evidence="2" id="KW-1185">Reference proteome</keyword>
<comment type="caution">
    <text evidence="1">The sequence shown here is derived from an EMBL/GenBank/DDBJ whole genome shotgun (WGS) entry which is preliminary data.</text>
</comment>
<sequence>MPILHCFVKQKDVPELLLDSIVKEWGMRIGVADNDICINMVSGFVQAGKSYAILANLYLPALWSDQDVRNIQQSLLEVLSGNFHVREEDIFIMTSIIQSGHVVENGQIITW</sequence>
<reference evidence="1 2" key="1">
    <citation type="submission" date="2020-09" db="EMBL/GenBank/DDBJ databases">
        <title>Sinomicrobium weinanense sp. nov., a halophilic bacteria isolated from saline-alkali soil.</title>
        <authorList>
            <person name="Wu P."/>
            <person name="Ren H."/>
            <person name="Mei Y."/>
            <person name="Liang Y."/>
            <person name="Chen Z."/>
        </authorList>
    </citation>
    <scope>NUCLEOTIDE SEQUENCE [LARGE SCALE GENOMIC DNA]</scope>
    <source>
        <strain evidence="1 2">FJxs</strain>
    </source>
</reference>
<name>A0A926JRR8_9FLAO</name>
<organism evidence="1 2">
    <name type="scientific">Sinomicrobium weinanense</name>
    <dbReference type="NCBI Taxonomy" id="2842200"/>
    <lineage>
        <taxon>Bacteria</taxon>
        <taxon>Pseudomonadati</taxon>
        <taxon>Bacteroidota</taxon>
        <taxon>Flavobacteriia</taxon>
        <taxon>Flavobacteriales</taxon>
        <taxon>Flavobacteriaceae</taxon>
        <taxon>Sinomicrobium</taxon>
    </lineage>
</organism>
<accession>A0A926JRR8</accession>
<gene>
    <name evidence="1" type="ORF">IBL28_09035</name>
</gene>
<evidence type="ECO:0000313" key="1">
    <source>
        <dbReference type="EMBL" id="MBC9796109.1"/>
    </source>
</evidence>
<dbReference type="Proteomes" id="UP000653730">
    <property type="component" value="Unassembled WGS sequence"/>
</dbReference>
<dbReference type="RefSeq" id="WP_187965256.1">
    <property type="nucleotide sequence ID" value="NZ_JACVDC010000020.1"/>
</dbReference>
<proteinExistence type="predicted"/>
<dbReference type="AlphaFoldDB" id="A0A926JRR8"/>
<protein>
    <submittedName>
        <fullName evidence="1">Uncharacterized protein</fullName>
    </submittedName>
</protein>
<dbReference type="EMBL" id="JACVDC010000020">
    <property type="protein sequence ID" value="MBC9796109.1"/>
    <property type="molecule type" value="Genomic_DNA"/>
</dbReference>